<sequence length="277" mass="26884">MTGRGVLRGLLAAGAGALAARAVLRAVTSSPAAVALERTNHRGRTVTLAAGPALATAAASGAALGAGDVRLGAAALTVGLSAGAVGLYDDIAGQRPDQRSTKGFRGHLGALREGRVTSGLVKIAGIGVAGLAAAALAEKRPSVVDTLLSAGVIAGAANLANLFDLRPGRALKVGLATGAPLLLGPAGAVAAGTLGASAALLPDDLGERVMLGDGGANAMGALLGLAATRATGRAGRIALLAGIAGLTLASEKVSFTRVIEATPALRAVDEWGRRPAD</sequence>
<evidence type="ECO:0008006" key="3">
    <source>
        <dbReference type="Google" id="ProtNLM"/>
    </source>
</evidence>
<evidence type="ECO:0000313" key="1">
    <source>
        <dbReference type="EMBL" id="GID11986.1"/>
    </source>
</evidence>
<gene>
    <name evidence="1" type="ORF">Aru02nite_28750</name>
</gene>
<name>A0A8J3J5I0_9ACTN</name>
<accession>A0A8J3J5I0</accession>
<dbReference type="EMBL" id="BOMB01000016">
    <property type="protein sequence ID" value="GID11986.1"/>
    <property type="molecule type" value="Genomic_DNA"/>
</dbReference>
<evidence type="ECO:0000313" key="2">
    <source>
        <dbReference type="Proteomes" id="UP000612808"/>
    </source>
</evidence>
<organism evidence="1 2">
    <name type="scientific">Actinocatenispora rupis</name>
    <dbReference type="NCBI Taxonomy" id="519421"/>
    <lineage>
        <taxon>Bacteria</taxon>
        <taxon>Bacillati</taxon>
        <taxon>Actinomycetota</taxon>
        <taxon>Actinomycetes</taxon>
        <taxon>Micromonosporales</taxon>
        <taxon>Micromonosporaceae</taxon>
        <taxon>Actinocatenispora</taxon>
    </lineage>
</organism>
<reference evidence="1" key="1">
    <citation type="submission" date="2021-01" db="EMBL/GenBank/DDBJ databases">
        <title>Whole genome shotgun sequence of Actinocatenispora rupis NBRC 107355.</title>
        <authorList>
            <person name="Komaki H."/>
            <person name="Tamura T."/>
        </authorList>
    </citation>
    <scope>NUCLEOTIDE SEQUENCE</scope>
    <source>
        <strain evidence="1">NBRC 107355</strain>
    </source>
</reference>
<keyword evidence="2" id="KW-1185">Reference proteome</keyword>
<proteinExistence type="predicted"/>
<dbReference type="Proteomes" id="UP000612808">
    <property type="component" value="Unassembled WGS sequence"/>
</dbReference>
<dbReference type="AlphaFoldDB" id="A0A8J3J5I0"/>
<comment type="caution">
    <text evidence="1">The sequence shown here is derived from an EMBL/GenBank/DDBJ whole genome shotgun (WGS) entry which is preliminary data.</text>
</comment>
<protein>
    <recommendedName>
        <fullName evidence="3">UDP-N-acetylmuramyl pentapeptide phosphotransferase/UDP-N-acetylglucosamine-1-phosphate transferase</fullName>
    </recommendedName>
</protein>
<dbReference type="RefSeq" id="WP_239076678.1">
    <property type="nucleotide sequence ID" value="NZ_BAAAZM010000028.1"/>
</dbReference>